<organism evidence="2">
    <name type="scientific">uncultured prokaryote</name>
    <dbReference type="NCBI Taxonomy" id="198431"/>
    <lineage>
        <taxon>unclassified sequences</taxon>
        <taxon>environmental samples</taxon>
    </lineage>
</organism>
<name>A0A0H5QI71_9ZZZZ</name>
<dbReference type="EMBL" id="LN853296">
    <property type="protein sequence ID" value="CRY95582.1"/>
    <property type="molecule type" value="Genomic_DNA"/>
</dbReference>
<accession>A0A0H5QI71</accession>
<keyword evidence="2" id="KW-0614">Plasmid</keyword>
<reference evidence="2" key="2">
    <citation type="submission" date="2015-07" db="EMBL/GenBank/DDBJ databases">
        <title>Plasmids, circular viruses and viroids from rat gut.</title>
        <authorList>
            <person name="Jorgensen T.J."/>
            <person name="Hansen M.A."/>
            <person name="Xu Z."/>
            <person name="Tabak M.A."/>
            <person name="Sorensen S.J."/>
            <person name="Hansen L.H."/>
        </authorList>
    </citation>
    <scope>NUCLEOTIDE SEQUENCE</scope>
    <source>
        <plasmid evidence="2">pRGRH0676</plasmid>
    </source>
</reference>
<proteinExistence type="predicted"/>
<geneLocation type="plasmid" evidence="2">
    <name>pRGRH0676</name>
</geneLocation>
<feature type="region of interest" description="Disordered" evidence="1">
    <location>
        <begin position="29"/>
        <end position="74"/>
    </location>
</feature>
<sequence>MHQLGELDPGTRCMGVFFCAAAGAASSATAGARHTPERAQGKAGAAQPLAAEFPERKRGRVKGGAFARAKRSLV</sequence>
<dbReference type="AlphaFoldDB" id="A0A0H5QI71"/>
<evidence type="ECO:0000313" key="2">
    <source>
        <dbReference type="EMBL" id="CRY95582.1"/>
    </source>
</evidence>
<evidence type="ECO:0000256" key="1">
    <source>
        <dbReference type="SAM" id="MobiDB-lite"/>
    </source>
</evidence>
<reference evidence="2" key="1">
    <citation type="submission" date="2015-06" db="EMBL/GenBank/DDBJ databases">
        <authorList>
            <person name="Joergensen T."/>
        </authorList>
    </citation>
    <scope>NUCLEOTIDE SEQUENCE</scope>
    <source>
        <plasmid evidence="2">pRGRH0676</plasmid>
    </source>
</reference>
<protein>
    <submittedName>
        <fullName evidence="2">Uncharacterized protein</fullName>
    </submittedName>
</protein>